<reference evidence="1 2" key="1">
    <citation type="journal article" date="2012" name="Genome Biol.">
        <title>Sequencing three crocodilian genomes to illuminate the evolution of archosaurs and amniotes.</title>
        <authorList>
            <person name="St John J.A."/>
            <person name="Braun E.L."/>
            <person name="Isberg S.R."/>
            <person name="Miles L.G."/>
            <person name="Chong A.Y."/>
            <person name="Gongora J."/>
            <person name="Dalzell P."/>
            <person name="Moran C."/>
            <person name="Bed'hom B."/>
            <person name="Abzhanov A."/>
            <person name="Burgess S.C."/>
            <person name="Cooksey A.M."/>
            <person name="Castoe T.A."/>
            <person name="Crawford N.G."/>
            <person name="Densmore L.D."/>
            <person name="Drew J.C."/>
            <person name="Edwards S.V."/>
            <person name="Faircloth B.C."/>
            <person name="Fujita M.K."/>
            <person name="Greenwold M.J."/>
            <person name="Hoffmann F.G."/>
            <person name="Howard J.M."/>
            <person name="Iguchi T."/>
            <person name="Janes D.E."/>
            <person name="Khan S.Y."/>
            <person name="Kohno S."/>
            <person name="de Koning A.J."/>
            <person name="Lance S.L."/>
            <person name="McCarthy F.M."/>
            <person name="McCormack J.E."/>
            <person name="Merchant M.E."/>
            <person name="Peterson D.G."/>
            <person name="Pollock D.D."/>
            <person name="Pourmand N."/>
            <person name="Raney B.J."/>
            <person name="Roessler K.A."/>
            <person name="Sanford J.R."/>
            <person name="Sawyer R.H."/>
            <person name="Schmidt C.J."/>
            <person name="Triplett E.W."/>
            <person name="Tuberville T.D."/>
            <person name="Venegas-Anaya M."/>
            <person name="Howard J.T."/>
            <person name="Jarvis E.D."/>
            <person name="Guillette L.J.Jr."/>
            <person name="Glenn T.C."/>
            <person name="Green R.E."/>
            <person name="Ray D.A."/>
        </authorList>
    </citation>
    <scope>NUCLEOTIDE SEQUENCE [LARGE SCALE GENOMIC DNA]</scope>
    <source>
        <strain evidence="1">KSC_2009_1</strain>
    </source>
</reference>
<comment type="caution">
    <text evidence="1">The sequence shown here is derived from an EMBL/GenBank/DDBJ whole genome shotgun (WGS) entry which is preliminary data.</text>
</comment>
<sequence>MTRATFQHLLEQPWPHLEWQDTGMWLSLPADTHLALTLLNMATPAILQYVGHLFGVGKATAMETILELTTSTAHTNAALLNSRKTTALKPEVSSYHVQYNYSYQYAYETN</sequence>
<accession>A0A151NME5</accession>
<gene>
    <name evidence="1" type="ORF">Y1Q_0019456</name>
</gene>
<keyword evidence="2" id="KW-1185">Reference proteome</keyword>
<evidence type="ECO:0000313" key="1">
    <source>
        <dbReference type="EMBL" id="KYO37968.1"/>
    </source>
</evidence>
<dbReference type="AlphaFoldDB" id="A0A151NME5"/>
<evidence type="ECO:0000313" key="2">
    <source>
        <dbReference type="Proteomes" id="UP000050525"/>
    </source>
</evidence>
<name>A0A151NME5_ALLMI</name>
<proteinExistence type="predicted"/>
<dbReference type="EMBL" id="AKHW03002540">
    <property type="protein sequence ID" value="KYO37968.1"/>
    <property type="molecule type" value="Genomic_DNA"/>
</dbReference>
<protein>
    <submittedName>
        <fullName evidence="1">Uncharacterized protein</fullName>
    </submittedName>
</protein>
<dbReference type="Proteomes" id="UP000050525">
    <property type="component" value="Unassembled WGS sequence"/>
</dbReference>
<organism evidence="1 2">
    <name type="scientific">Alligator mississippiensis</name>
    <name type="common">American alligator</name>
    <dbReference type="NCBI Taxonomy" id="8496"/>
    <lineage>
        <taxon>Eukaryota</taxon>
        <taxon>Metazoa</taxon>
        <taxon>Chordata</taxon>
        <taxon>Craniata</taxon>
        <taxon>Vertebrata</taxon>
        <taxon>Euteleostomi</taxon>
        <taxon>Archelosauria</taxon>
        <taxon>Archosauria</taxon>
        <taxon>Crocodylia</taxon>
        <taxon>Alligatoridae</taxon>
        <taxon>Alligatorinae</taxon>
        <taxon>Alligator</taxon>
    </lineage>
</organism>